<keyword evidence="6" id="KW-0576">Peroxisome</keyword>
<evidence type="ECO:0000256" key="3">
    <source>
        <dbReference type="ARBA" id="ARBA00022927"/>
    </source>
</evidence>
<proteinExistence type="inferred from homology"/>
<feature type="compositionally biased region" description="Low complexity" evidence="11">
    <location>
        <begin position="253"/>
        <end position="274"/>
    </location>
</feature>
<feature type="compositionally biased region" description="Polar residues" evidence="11">
    <location>
        <begin position="625"/>
        <end position="638"/>
    </location>
</feature>
<dbReference type="InterPro" id="IPR036388">
    <property type="entry name" value="WH-like_DNA-bd_sf"/>
</dbReference>
<evidence type="ECO:0000256" key="7">
    <source>
        <dbReference type="ARBA" id="ARBA00029502"/>
    </source>
</evidence>
<evidence type="ECO:0000256" key="9">
    <source>
        <dbReference type="ARBA" id="ARBA00046271"/>
    </source>
</evidence>
<dbReference type="GO" id="GO:1990429">
    <property type="term" value="C:peroxisomal importomer complex"/>
    <property type="evidence" value="ECO:0007669"/>
    <property type="project" value="TreeGrafter"/>
</dbReference>
<feature type="compositionally biased region" description="Basic and acidic residues" evidence="11">
    <location>
        <begin position="429"/>
        <end position="440"/>
    </location>
</feature>
<evidence type="ECO:0000256" key="6">
    <source>
        <dbReference type="ARBA" id="ARBA00023140"/>
    </source>
</evidence>
<dbReference type="InterPro" id="IPR025655">
    <property type="entry name" value="PEX14"/>
</dbReference>
<feature type="coiled-coil region" evidence="10">
    <location>
        <begin position="755"/>
        <end position="792"/>
    </location>
</feature>
<feature type="compositionally biased region" description="Polar residues" evidence="11">
    <location>
        <begin position="275"/>
        <end position="289"/>
    </location>
</feature>
<feature type="compositionally biased region" description="Basic residues" evidence="11">
    <location>
        <begin position="460"/>
        <end position="469"/>
    </location>
</feature>
<comment type="similarity">
    <text evidence="1">Belongs to the peroxin-14 family.</text>
</comment>
<keyword evidence="5" id="KW-0472">Membrane</keyword>
<dbReference type="GO" id="GO:0016560">
    <property type="term" value="P:protein import into peroxisome matrix, docking"/>
    <property type="evidence" value="ECO:0007669"/>
    <property type="project" value="InterPro"/>
</dbReference>
<dbReference type="FunFam" id="1.10.10.10:FF:000489">
    <property type="entry name" value="Putative peroxisomal membrane anchor protein"/>
    <property type="match status" value="1"/>
</dbReference>
<feature type="compositionally biased region" description="Basic and acidic residues" evidence="11">
    <location>
        <begin position="350"/>
        <end position="359"/>
    </location>
</feature>
<feature type="region of interest" description="Disordered" evidence="11">
    <location>
        <begin position="253"/>
        <end position="322"/>
    </location>
</feature>
<evidence type="ECO:0000256" key="5">
    <source>
        <dbReference type="ARBA" id="ARBA00023136"/>
    </source>
</evidence>
<gene>
    <name evidence="13" type="ORF">AJ78_01865</name>
</gene>
<name>A0A1J9QS58_9EURO</name>
<dbReference type="InterPro" id="IPR006785">
    <property type="entry name" value="Pex14_N"/>
</dbReference>
<keyword evidence="10" id="KW-0175">Coiled coil</keyword>
<dbReference type="Proteomes" id="UP000182235">
    <property type="component" value="Unassembled WGS sequence"/>
</dbReference>
<dbReference type="GO" id="GO:0005778">
    <property type="term" value="C:peroxisomal membrane"/>
    <property type="evidence" value="ECO:0007669"/>
    <property type="project" value="UniProtKB-SubCell"/>
</dbReference>
<feature type="compositionally biased region" description="Polar residues" evidence="11">
    <location>
        <begin position="380"/>
        <end position="392"/>
    </location>
</feature>
<feature type="compositionally biased region" description="Acidic residues" evidence="11">
    <location>
        <begin position="729"/>
        <end position="739"/>
    </location>
</feature>
<evidence type="ECO:0000259" key="12">
    <source>
        <dbReference type="Pfam" id="PF04695"/>
    </source>
</evidence>
<keyword evidence="2" id="KW-0813">Transport</keyword>
<feature type="region of interest" description="Disordered" evidence="11">
    <location>
        <begin position="545"/>
        <end position="668"/>
    </location>
</feature>
<accession>A0A1J9QS58</accession>
<feature type="compositionally biased region" description="Acidic residues" evidence="11">
    <location>
        <begin position="604"/>
        <end position="617"/>
    </location>
</feature>
<dbReference type="Gene3D" id="1.10.10.10">
    <property type="entry name" value="Winged helix-like DNA-binding domain superfamily/Winged helix DNA-binding domain"/>
    <property type="match status" value="1"/>
</dbReference>
<dbReference type="STRING" id="1447872.A0A1J9QS58"/>
<feature type="region of interest" description="Disordered" evidence="11">
    <location>
        <begin position="681"/>
        <end position="752"/>
    </location>
</feature>
<evidence type="ECO:0000256" key="2">
    <source>
        <dbReference type="ARBA" id="ARBA00022448"/>
    </source>
</evidence>
<evidence type="ECO:0000256" key="11">
    <source>
        <dbReference type="SAM" id="MobiDB-lite"/>
    </source>
</evidence>
<feature type="compositionally biased region" description="Polar residues" evidence="11">
    <location>
        <begin position="336"/>
        <end position="349"/>
    </location>
</feature>
<feature type="compositionally biased region" description="Basic and acidic residues" evidence="11">
    <location>
        <begin position="566"/>
        <end position="590"/>
    </location>
</feature>
<comment type="subcellular location">
    <subcellularLocation>
        <location evidence="9">Peroxisome membrane</location>
    </subcellularLocation>
</comment>
<keyword evidence="4" id="KW-0811">Translocation</keyword>
<evidence type="ECO:0000256" key="4">
    <source>
        <dbReference type="ARBA" id="ARBA00023010"/>
    </source>
</evidence>
<feature type="compositionally biased region" description="Basic residues" evidence="11">
    <location>
        <begin position="400"/>
        <end position="417"/>
    </location>
</feature>
<organism evidence="13 14">
    <name type="scientific">Emergomyces pasteurianus Ep9510</name>
    <dbReference type="NCBI Taxonomy" id="1447872"/>
    <lineage>
        <taxon>Eukaryota</taxon>
        <taxon>Fungi</taxon>
        <taxon>Dikarya</taxon>
        <taxon>Ascomycota</taxon>
        <taxon>Pezizomycotina</taxon>
        <taxon>Eurotiomycetes</taxon>
        <taxon>Eurotiomycetidae</taxon>
        <taxon>Onygenales</taxon>
        <taxon>Ajellomycetaceae</taxon>
        <taxon>Emergomyces</taxon>
    </lineage>
</organism>
<keyword evidence="3" id="KW-0653">Protein transport</keyword>
<evidence type="ECO:0000256" key="10">
    <source>
        <dbReference type="SAM" id="Coils"/>
    </source>
</evidence>
<dbReference type="Pfam" id="PF04695">
    <property type="entry name" value="Pex14_N"/>
    <property type="match status" value="1"/>
</dbReference>
<evidence type="ECO:0000256" key="1">
    <source>
        <dbReference type="ARBA" id="ARBA00005443"/>
    </source>
</evidence>
<sequence length="809" mass="90514">MALREELVSSAISFLQDPSVSSAPLEKKIAFLQSKNLTQEEIDQALSRVGEDSSAAFTQNSTPSTVVQQSSYRHAPQQYVYGSGGQWQPSPPPPELPKRDWRDWFIMATVMGGVGYGLYSVAKRYITPLIVPPTPPQLQQDKESIDEQFSRAFALLDQLSSDTATLKAAEEARTEHLDAALREVENVISDLKTSSRRRDEDTRRIGEEVKGLKDSIPKAIDGAREGNDKRLKELGSELRSLKVLLGNRLSSAASSVSTAPPNPLPSSSTPQPSQDATVNRSNGATTSSQTAPLAPVPTPAPQHALTPAPRETSSSPFSQLGKPASIPAWQMAAANKSKTATVPSPSVENADSHTDDQQTTRRVLPGPTPGLGINHRLSAQKLQTSPSPSQMYKANMDTSKHHREAYRSYRSRSRSRSRSQAISTSHSPVSDRSRRRDRYDRHHRTSNGRRTRSRSPERKSNRHSRRKHERQVAAAPATLPFDARQLSKHDLQLLEPMFALYLDIQKNLDIADLDEREVKGRWKSFVGKWNRGELAEGWYDPSTFQKAQQESAAGTYERVNSPLRRASPDYDERYERARREGTNDTPRERSTSAATPLDETTKDTEDEDEDHDEEEESYGPKFPTLDSSLALDQSTSRNRSADHRSGPTVPTFQDLQLQRESQKEDHKTGFMMQHKEISLARASHKAQIRSAEEEIAPRAEPGTRERRLEKKRETAAANRAFAESKTGGDDDCVVADDELMGGGSGGGDDLALLKKQREKEARKKNEREIRREEMLRARAAEREERLKAYRRREEETMSVLKALAKQRFG</sequence>
<dbReference type="PANTHER" id="PTHR23058:SF0">
    <property type="entry name" value="PEROXISOMAL MEMBRANE PROTEIN PEX14"/>
    <property type="match status" value="1"/>
</dbReference>
<protein>
    <recommendedName>
        <fullName evidence="7">Peroxisomal membrane protein PEX14</fullName>
    </recommendedName>
    <alternativeName>
        <fullName evidence="8">Peroxin-14</fullName>
    </alternativeName>
</protein>
<evidence type="ECO:0000313" key="14">
    <source>
        <dbReference type="Proteomes" id="UP000182235"/>
    </source>
</evidence>
<dbReference type="OrthoDB" id="5549158at2759"/>
<comment type="caution">
    <text evidence="13">The sequence shown here is derived from an EMBL/GenBank/DDBJ whole genome shotgun (WGS) entry which is preliminary data.</text>
</comment>
<evidence type="ECO:0000313" key="13">
    <source>
        <dbReference type="EMBL" id="OJD18093.1"/>
    </source>
</evidence>
<reference evidence="13 14" key="1">
    <citation type="submission" date="2015-07" db="EMBL/GenBank/DDBJ databases">
        <title>Emmonsia species relationships and genome sequence.</title>
        <authorList>
            <consortium name="The Broad Institute Genomics Platform"/>
            <person name="Cuomo C.A."/>
            <person name="Munoz J.F."/>
            <person name="Imamovic A."/>
            <person name="Priest M.E."/>
            <person name="Young S."/>
            <person name="Clay O.K."/>
            <person name="McEwen J.G."/>
        </authorList>
    </citation>
    <scope>NUCLEOTIDE SEQUENCE [LARGE SCALE GENOMIC DNA]</scope>
    <source>
        <strain evidence="13 14">UAMH 9510</strain>
    </source>
</reference>
<feature type="compositionally biased region" description="Basic residues" evidence="11">
    <location>
        <begin position="441"/>
        <end position="453"/>
    </location>
</feature>
<dbReference type="AlphaFoldDB" id="A0A1J9QS58"/>
<feature type="domain" description="Peroxisome membrane anchor protein Pex14p N-terminal" evidence="12">
    <location>
        <begin position="4"/>
        <end position="48"/>
    </location>
</feature>
<feature type="compositionally biased region" description="Polar residues" evidence="11">
    <location>
        <begin position="648"/>
        <end position="659"/>
    </location>
</feature>
<feature type="compositionally biased region" description="Basic and acidic residues" evidence="11">
    <location>
        <begin position="690"/>
        <end position="714"/>
    </location>
</feature>
<dbReference type="VEuPathDB" id="FungiDB:AJ78_01865"/>
<keyword evidence="14" id="KW-1185">Reference proteome</keyword>
<dbReference type="PANTHER" id="PTHR23058">
    <property type="entry name" value="PEROXISOMAL MEMBRANE PROTEIN PEX14"/>
    <property type="match status" value="1"/>
</dbReference>
<dbReference type="GO" id="GO:0005102">
    <property type="term" value="F:signaling receptor binding"/>
    <property type="evidence" value="ECO:0007669"/>
    <property type="project" value="TreeGrafter"/>
</dbReference>
<evidence type="ECO:0000256" key="8">
    <source>
        <dbReference type="ARBA" id="ARBA00029691"/>
    </source>
</evidence>
<dbReference type="EMBL" id="LGRN01000046">
    <property type="protein sequence ID" value="OJD18093.1"/>
    <property type="molecule type" value="Genomic_DNA"/>
</dbReference>
<feature type="region of interest" description="Disordered" evidence="11">
    <location>
        <begin position="335"/>
        <end position="476"/>
    </location>
</feature>